<accession>A0A0G0MHX8</accession>
<evidence type="ECO:0000313" key="1">
    <source>
        <dbReference type="EMBL" id="KKQ99985.1"/>
    </source>
</evidence>
<name>A0A0G0MHX8_9BACT</name>
<evidence type="ECO:0000313" key="2">
    <source>
        <dbReference type="Proteomes" id="UP000033881"/>
    </source>
</evidence>
<protein>
    <submittedName>
        <fullName evidence="1">Uncharacterized protein</fullName>
    </submittedName>
</protein>
<proteinExistence type="predicted"/>
<dbReference type="EMBL" id="LBWB01000019">
    <property type="protein sequence ID" value="KKQ99985.1"/>
    <property type="molecule type" value="Genomic_DNA"/>
</dbReference>
<sequence>MTEETRLRMFRVIEILTSDGDYSEYEAEQEPLFYYCSKSLSALAYYDKIGQYLCFIGWCSQCGSNSCNRFFCKDKEEILETLSTSLREFGDEAYGIRICDLDADDYKTMKTAKVLNFELIYKGEMK</sequence>
<reference evidence="1 2" key="1">
    <citation type="journal article" date="2015" name="Nature">
        <title>rRNA introns, odd ribosomes, and small enigmatic genomes across a large radiation of phyla.</title>
        <authorList>
            <person name="Brown C.T."/>
            <person name="Hug L.A."/>
            <person name="Thomas B.C."/>
            <person name="Sharon I."/>
            <person name="Castelle C.J."/>
            <person name="Singh A."/>
            <person name="Wilkins M.J."/>
            <person name="Williams K.H."/>
            <person name="Banfield J.F."/>
        </authorList>
    </citation>
    <scope>NUCLEOTIDE SEQUENCE [LARGE SCALE GENOMIC DNA]</scope>
</reference>
<organism evidence="1 2">
    <name type="scientific">Candidatus Woesebacteria bacterium GW2011_GWB1_39_12</name>
    <dbReference type="NCBI Taxonomy" id="1618574"/>
    <lineage>
        <taxon>Bacteria</taxon>
        <taxon>Candidatus Woeseibacteriota</taxon>
    </lineage>
</organism>
<gene>
    <name evidence="1" type="ORF">UT24_C0019G0025</name>
</gene>
<dbReference type="STRING" id="1618574.UT24_C0019G0025"/>
<comment type="caution">
    <text evidence="1">The sequence shown here is derived from an EMBL/GenBank/DDBJ whole genome shotgun (WGS) entry which is preliminary data.</text>
</comment>
<dbReference type="Proteomes" id="UP000033881">
    <property type="component" value="Unassembled WGS sequence"/>
</dbReference>
<dbReference type="AlphaFoldDB" id="A0A0G0MHX8"/>